<evidence type="ECO:0000313" key="2">
    <source>
        <dbReference type="EMBL" id="MCU7555833.1"/>
    </source>
</evidence>
<protein>
    <recommendedName>
        <fullName evidence="4">Rod shape-determining protein MreD</fullName>
    </recommendedName>
</protein>
<evidence type="ECO:0000313" key="3">
    <source>
        <dbReference type="Proteomes" id="UP001209257"/>
    </source>
</evidence>
<feature type="transmembrane region" description="Helical" evidence="1">
    <location>
        <begin position="6"/>
        <end position="24"/>
    </location>
</feature>
<comment type="caution">
    <text evidence="2">The sequence shown here is derived from an EMBL/GenBank/DDBJ whole genome shotgun (WGS) entry which is preliminary data.</text>
</comment>
<dbReference type="RefSeq" id="WP_262995892.1">
    <property type="nucleotide sequence ID" value="NZ_JAOTJC010000013.1"/>
</dbReference>
<proteinExistence type="predicted"/>
<keyword evidence="1" id="KW-1133">Transmembrane helix</keyword>
<sequence>MSAEVIQIPLTTLLNLAALILYTLAVKRITFFSFVLVGLLLIDVLHQGIAIYLRSFLSDERSLSFVFHAWYISFAFTDFLFFLCGLYLAKVVGSDIDKASQFILFTYLVLGVIQMLRFAERLFTDTNLMAWLYSEGIPLTNLVVTAFVISYVIRVTFVSLRHGVRTV</sequence>
<dbReference type="EMBL" id="JAOTJC010000013">
    <property type="protein sequence ID" value="MCU7555833.1"/>
    <property type="molecule type" value="Genomic_DNA"/>
</dbReference>
<gene>
    <name evidence="2" type="ORF">OCL06_14680</name>
</gene>
<keyword evidence="3" id="KW-1185">Reference proteome</keyword>
<organism evidence="2 3">
    <name type="scientific">Alteromonas salexigens</name>
    <dbReference type="NCBI Taxonomy" id="2982530"/>
    <lineage>
        <taxon>Bacteria</taxon>
        <taxon>Pseudomonadati</taxon>
        <taxon>Pseudomonadota</taxon>
        <taxon>Gammaproteobacteria</taxon>
        <taxon>Alteromonadales</taxon>
        <taxon>Alteromonadaceae</taxon>
        <taxon>Alteromonas/Salinimonas group</taxon>
        <taxon>Alteromonas</taxon>
    </lineage>
</organism>
<evidence type="ECO:0000256" key="1">
    <source>
        <dbReference type="SAM" id="Phobius"/>
    </source>
</evidence>
<evidence type="ECO:0008006" key="4">
    <source>
        <dbReference type="Google" id="ProtNLM"/>
    </source>
</evidence>
<feature type="transmembrane region" description="Helical" evidence="1">
    <location>
        <begin position="31"/>
        <end position="53"/>
    </location>
</feature>
<feature type="transmembrane region" description="Helical" evidence="1">
    <location>
        <begin position="65"/>
        <end position="89"/>
    </location>
</feature>
<accession>A0ABT2VSD5</accession>
<keyword evidence="1" id="KW-0812">Transmembrane</keyword>
<name>A0ABT2VSD5_9ALTE</name>
<feature type="transmembrane region" description="Helical" evidence="1">
    <location>
        <begin position="101"/>
        <end position="119"/>
    </location>
</feature>
<feature type="transmembrane region" description="Helical" evidence="1">
    <location>
        <begin position="139"/>
        <end position="160"/>
    </location>
</feature>
<keyword evidence="1" id="KW-0472">Membrane</keyword>
<reference evidence="3" key="1">
    <citation type="submission" date="2023-07" db="EMBL/GenBank/DDBJ databases">
        <title>Study on multiphase classification of strain Alteromonas salexigens isolated from the Yellow Sea.</title>
        <authorList>
            <person name="Sun L."/>
        </authorList>
    </citation>
    <scope>NUCLEOTIDE SEQUENCE [LARGE SCALE GENOMIC DNA]</scope>
    <source>
        <strain evidence="3">ASW11-19</strain>
    </source>
</reference>
<dbReference type="Proteomes" id="UP001209257">
    <property type="component" value="Unassembled WGS sequence"/>
</dbReference>